<dbReference type="RefSeq" id="WP_256421480.1">
    <property type="nucleotide sequence ID" value="NZ_JANHDI010000007.1"/>
</dbReference>
<evidence type="ECO:0000313" key="2">
    <source>
        <dbReference type="Proteomes" id="UP001597085"/>
    </source>
</evidence>
<organism evidence="1 2">
    <name type="scientific">Halobellus rarus</name>
    <dbReference type="NCBI Taxonomy" id="1126237"/>
    <lineage>
        <taxon>Archaea</taxon>
        <taxon>Methanobacteriati</taxon>
        <taxon>Methanobacteriota</taxon>
        <taxon>Stenosarchaea group</taxon>
        <taxon>Halobacteria</taxon>
        <taxon>Halobacteriales</taxon>
        <taxon>Haloferacaceae</taxon>
        <taxon>Halobellus</taxon>
    </lineage>
</organism>
<reference evidence="1 2" key="1">
    <citation type="journal article" date="2019" name="Int. J. Syst. Evol. Microbiol.">
        <title>The Global Catalogue of Microorganisms (GCM) 10K type strain sequencing project: providing services to taxonomists for standard genome sequencing and annotation.</title>
        <authorList>
            <consortium name="The Broad Institute Genomics Platform"/>
            <consortium name="The Broad Institute Genome Sequencing Center for Infectious Disease"/>
            <person name="Wu L."/>
            <person name="Ma J."/>
        </authorList>
    </citation>
    <scope>NUCLEOTIDE SEQUENCE [LARGE SCALE GENOMIC DNA]</scope>
    <source>
        <strain evidence="1 2">CGMCC 1.12121</strain>
    </source>
</reference>
<dbReference type="AlphaFoldDB" id="A0ABD6CJT9"/>
<dbReference type="EMBL" id="JBHUDK010000002">
    <property type="protein sequence ID" value="MFD1597703.1"/>
    <property type="molecule type" value="Genomic_DNA"/>
</dbReference>
<comment type="caution">
    <text evidence="1">The sequence shown here is derived from an EMBL/GenBank/DDBJ whole genome shotgun (WGS) entry which is preliminary data.</text>
</comment>
<evidence type="ECO:0000313" key="1">
    <source>
        <dbReference type="EMBL" id="MFD1597703.1"/>
    </source>
</evidence>
<sequence length="229" mass="24018">MTARAQANLIGFAVALVVVTTVTVAGATLANDALADADRQPEATRAAEALAAHLVDDDAAHTRGRNALRAGPVSNLTAAALDDAVPPIRGRSVRVSLGGDVLLEREGSDGPVDARAVRIERRVRVVESTPRARRVGLDDRSEVVVDDHDGRVSIHVETGRFRTLTTVRAGGRVVLHDPSGLDGSYDVSVPRRRPLTVKFESSGRGGGTATVGWTARTGTVERLVVTVGA</sequence>
<keyword evidence="2" id="KW-1185">Reference proteome</keyword>
<protein>
    <submittedName>
        <fullName evidence="1">Uncharacterized protein</fullName>
    </submittedName>
</protein>
<name>A0ABD6CJT9_9EURY</name>
<dbReference type="InterPro" id="IPR055687">
    <property type="entry name" value="DUF7263"/>
</dbReference>
<accession>A0ABD6CJT9</accession>
<proteinExistence type="predicted"/>
<dbReference type="Proteomes" id="UP001597085">
    <property type="component" value="Unassembled WGS sequence"/>
</dbReference>
<dbReference type="Pfam" id="PF23924">
    <property type="entry name" value="DUF7263"/>
    <property type="match status" value="1"/>
</dbReference>
<gene>
    <name evidence="1" type="ORF">ACFSBX_01840</name>
</gene>